<dbReference type="RefSeq" id="WP_162424411.1">
    <property type="nucleotide sequence ID" value="NZ_WVIE01000021.1"/>
</dbReference>
<dbReference type="CDD" id="cd00082">
    <property type="entry name" value="HisKA"/>
    <property type="match status" value="1"/>
</dbReference>
<dbReference type="PANTHER" id="PTHR43711:SF26">
    <property type="entry name" value="SENSOR HISTIDINE KINASE RCSC"/>
    <property type="match status" value="1"/>
</dbReference>
<dbReference type="EC" id="2.7.13.3" evidence="2"/>
<keyword evidence="5" id="KW-0902">Two-component regulatory system</keyword>
<dbReference type="SMART" id="SM00388">
    <property type="entry name" value="HisKA"/>
    <property type="match status" value="1"/>
</dbReference>
<dbReference type="InterPro" id="IPR036890">
    <property type="entry name" value="HATPase_C_sf"/>
</dbReference>
<dbReference type="Gene3D" id="3.30.565.10">
    <property type="entry name" value="Histidine kinase-like ATPase, C-terminal domain"/>
    <property type="match status" value="1"/>
</dbReference>
<dbReference type="PROSITE" id="PS50109">
    <property type="entry name" value="HIS_KIN"/>
    <property type="match status" value="1"/>
</dbReference>
<sequence>MTNVNDQRLDKQLVTVESTLDSTALKRLALAHHMATELAQFKAGFLARTSHELRSPLNGLIGSHQLILSDLCDSPDEEREFVAQAHEAALKLVRLLDEIIHVSKAEYGSSALEIQPLSLKTVLEEVYGLTHLLAENRNLKFQIAYPDQSLYVLADPNWLRYVLVSLVSNAVSLMQAGAIALTVMEHPPFAAIVIEDERPAQSGNDASHAGLAEPIDLLHSPPDAPPLLSKILEASYAPGFSLLLTQTAMTLMNGRLDLLSVPSHPSETVTRMRCSIPLAVHDD</sequence>
<dbReference type="GO" id="GO:0000155">
    <property type="term" value="F:phosphorelay sensor kinase activity"/>
    <property type="evidence" value="ECO:0007669"/>
    <property type="project" value="InterPro"/>
</dbReference>
<dbReference type="SUPFAM" id="SSF47384">
    <property type="entry name" value="Homodimeric domain of signal transducing histidine kinase"/>
    <property type="match status" value="1"/>
</dbReference>
<evidence type="ECO:0000256" key="5">
    <source>
        <dbReference type="ARBA" id="ARBA00023012"/>
    </source>
</evidence>
<dbReference type="Pfam" id="PF00512">
    <property type="entry name" value="HisKA"/>
    <property type="match status" value="1"/>
</dbReference>
<dbReference type="InterPro" id="IPR003661">
    <property type="entry name" value="HisK_dim/P_dom"/>
</dbReference>
<evidence type="ECO:0000256" key="4">
    <source>
        <dbReference type="ARBA" id="ARBA00022777"/>
    </source>
</evidence>
<organism evidence="7 8">
    <name type="scientific">Myxacorys almedinensis A</name>
    <dbReference type="NCBI Taxonomy" id="2690445"/>
    <lineage>
        <taxon>Bacteria</taxon>
        <taxon>Bacillati</taxon>
        <taxon>Cyanobacteriota</taxon>
        <taxon>Cyanophyceae</taxon>
        <taxon>Leptolyngbyales</taxon>
        <taxon>Leptolyngbyaceae</taxon>
        <taxon>Myxacorys</taxon>
        <taxon>Myxacorys almedinensis</taxon>
    </lineage>
</organism>
<dbReference type="Gene3D" id="1.10.287.130">
    <property type="match status" value="1"/>
</dbReference>
<dbReference type="InterPro" id="IPR050736">
    <property type="entry name" value="Sensor_HK_Regulatory"/>
</dbReference>
<accession>A0A8J7Z2M5</accession>
<keyword evidence="8" id="KW-1185">Reference proteome</keyword>
<comment type="catalytic activity">
    <reaction evidence="1">
        <text>ATP + protein L-histidine = ADP + protein N-phospho-L-histidine.</text>
        <dbReference type="EC" id="2.7.13.3"/>
    </reaction>
</comment>
<evidence type="ECO:0000256" key="1">
    <source>
        <dbReference type="ARBA" id="ARBA00000085"/>
    </source>
</evidence>
<reference evidence="7" key="1">
    <citation type="submission" date="2019-12" db="EMBL/GenBank/DDBJ databases">
        <title>High-Quality draft genome sequences of three cyanobacteria isolated from the limestone walls of the Old Cathedral of Coimbra.</title>
        <authorList>
            <person name="Tiago I."/>
            <person name="Soares F."/>
            <person name="Portugal A."/>
        </authorList>
    </citation>
    <scope>NUCLEOTIDE SEQUENCE</scope>
    <source>
        <strain evidence="7">A</strain>
    </source>
</reference>
<dbReference type="EMBL" id="WVIE01000021">
    <property type="protein sequence ID" value="NDJ18884.1"/>
    <property type="molecule type" value="Genomic_DNA"/>
</dbReference>
<feature type="domain" description="Histidine kinase" evidence="6">
    <location>
        <begin position="48"/>
        <end position="280"/>
    </location>
</feature>
<name>A0A8J7Z2M5_9CYAN</name>
<dbReference type="SUPFAM" id="SSF55874">
    <property type="entry name" value="ATPase domain of HSP90 chaperone/DNA topoisomerase II/histidine kinase"/>
    <property type="match status" value="1"/>
</dbReference>
<dbReference type="InterPro" id="IPR036097">
    <property type="entry name" value="HisK_dim/P_sf"/>
</dbReference>
<comment type="caution">
    <text evidence="7">The sequence shown here is derived from an EMBL/GenBank/DDBJ whole genome shotgun (WGS) entry which is preliminary data.</text>
</comment>
<evidence type="ECO:0000313" key="7">
    <source>
        <dbReference type="EMBL" id="NDJ18884.1"/>
    </source>
</evidence>
<evidence type="ECO:0000313" key="8">
    <source>
        <dbReference type="Proteomes" id="UP000646053"/>
    </source>
</evidence>
<evidence type="ECO:0000256" key="2">
    <source>
        <dbReference type="ARBA" id="ARBA00012438"/>
    </source>
</evidence>
<dbReference type="InterPro" id="IPR005467">
    <property type="entry name" value="His_kinase_dom"/>
</dbReference>
<keyword evidence="3" id="KW-0808">Transferase</keyword>
<gene>
    <name evidence="7" type="ORF">GS601_16595</name>
</gene>
<evidence type="ECO:0000259" key="6">
    <source>
        <dbReference type="PROSITE" id="PS50109"/>
    </source>
</evidence>
<evidence type="ECO:0000256" key="3">
    <source>
        <dbReference type="ARBA" id="ARBA00022679"/>
    </source>
</evidence>
<dbReference type="AlphaFoldDB" id="A0A8J7Z2M5"/>
<dbReference type="Proteomes" id="UP000646053">
    <property type="component" value="Unassembled WGS sequence"/>
</dbReference>
<keyword evidence="4 7" id="KW-0418">Kinase</keyword>
<dbReference type="PANTHER" id="PTHR43711">
    <property type="entry name" value="TWO-COMPONENT HISTIDINE KINASE"/>
    <property type="match status" value="1"/>
</dbReference>
<proteinExistence type="predicted"/>
<protein>
    <recommendedName>
        <fullName evidence="2">histidine kinase</fullName>
        <ecNumber evidence="2">2.7.13.3</ecNumber>
    </recommendedName>
</protein>